<dbReference type="GO" id="GO:0030420">
    <property type="term" value="P:establishment of competence for transformation"/>
    <property type="evidence" value="ECO:0007669"/>
    <property type="project" value="UniProtKB-KW"/>
</dbReference>
<evidence type="ECO:0000313" key="7">
    <source>
        <dbReference type="Proteomes" id="UP000317180"/>
    </source>
</evidence>
<dbReference type="Proteomes" id="UP000317180">
    <property type="component" value="Unassembled WGS sequence"/>
</dbReference>
<dbReference type="PANTHER" id="PTHR30093">
    <property type="entry name" value="GENERAL SECRETION PATHWAY PROTEIN G"/>
    <property type="match status" value="1"/>
</dbReference>
<dbReference type="SUPFAM" id="SSF54523">
    <property type="entry name" value="Pili subunits"/>
    <property type="match status" value="1"/>
</dbReference>
<dbReference type="Pfam" id="PF07963">
    <property type="entry name" value="N_methyl"/>
    <property type="match status" value="1"/>
</dbReference>
<name>A0A3M8AUM5_9BACL</name>
<comment type="caution">
    <text evidence="5">The sequence shown here is derived from an EMBL/GenBank/DDBJ whole genome shotgun (WGS) entry which is preliminary data.</text>
</comment>
<evidence type="ECO:0000256" key="1">
    <source>
        <dbReference type="ARBA" id="ARBA00004241"/>
    </source>
</evidence>
<evidence type="ECO:0000256" key="2">
    <source>
        <dbReference type="ARBA" id="ARBA00023287"/>
    </source>
</evidence>
<organism evidence="5 6">
    <name type="scientific">Brevibacillus agri</name>
    <dbReference type="NCBI Taxonomy" id="51101"/>
    <lineage>
        <taxon>Bacteria</taxon>
        <taxon>Bacillati</taxon>
        <taxon>Bacillota</taxon>
        <taxon>Bacilli</taxon>
        <taxon>Bacillales</taxon>
        <taxon>Paenibacillaceae</taxon>
        <taxon>Brevibacillus</taxon>
    </lineage>
</organism>
<accession>A0A3M8AUM5</accession>
<dbReference type="InterPro" id="IPR045584">
    <property type="entry name" value="Pilin-like"/>
</dbReference>
<dbReference type="PROSITE" id="PS00409">
    <property type="entry name" value="PROKAR_NTER_METHYL"/>
    <property type="match status" value="1"/>
</dbReference>
<gene>
    <name evidence="4" type="ORF">BAG01nite_18830</name>
    <name evidence="5" type="ORF">EB820_12585</name>
</gene>
<dbReference type="Gene3D" id="3.30.700.10">
    <property type="entry name" value="Glycoprotein, Type 4 Pilin"/>
    <property type="match status" value="1"/>
</dbReference>
<evidence type="ECO:0000313" key="4">
    <source>
        <dbReference type="EMBL" id="GED25781.1"/>
    </source>
</evidence>
<dbReference type="AlphaFoldDB" id="A0A3M8AUM5"/>
<keyword evidence="3" id="KW-0472">Membrane</keyword>
<keyword evidence="3" id="KW-0812">Transmembrane</keyword>
<reference evidence="5 6" key="1">
    <citation type="submission" date="2018-10" db="EMBL/GenBank/DDBJ databases">
        <title>Phylogenomics of Brevibacillus.</title>
        <authorList>
            <person name="Dunlap C."/>
        </authorList>
    </citation>
    <scope>NUCLEOTIDE SEQUENCE [LARGE SCALE GENOMIC DNA]</scope>
    <source>
        <strain evidence="5 6">NRRL NRS 1219</strain>
    </source>
</reference>
<keyword evidence="2" id="KW-0178">Competence</keyword>
<evidence type="ECO:0000256" key="3">
    <source>
        <dbReference type="SAM" id="Phobius"/>
    </source>
</evidence>
<dbReference type="EMBL" id="BJOD01000016">
    <property type="protein sequence ID" value="GED25781.1"/>
    <property type="molecule type" value="Genomic_DNA"/>
</dbReference>
<dbReference type="GeneID" id="82813495"/>
<dbReference type="Proteomes" id="UP000276178">
    <property type="component" value="Unassembled WGS sequence"/>
</dbReference>
<dbReference type="InterPro" id="IPR012902">
    <property type="entry name" value="N_methyl_site"/>
</dbReference>
<keyword evidence="3" id="KW-1133">Transmembrane helix</keyword>
<sequence length="157" mass="17178">MLKKILKNERGLTLIELLAVIVIIGIIAAIAVPAIGNIIENSRRDAHVANARMLIDATKMRITTNQLGTTYDDRKFTLAELRDWGLIQDIRVPGDNGNYADTSNVVVARNATNNTLTYHVTLTAPGRTHPFINNEESQDLTRAVVDLDGDGTEDGAQ</sequence>
<evidence type="ECO:0000313" key="5">
    <source>
        <dbReference type="EMBL" id="RNB54918.1"/>
    </source>
</evidence>
<keyword evidence="7" id="KW-1185">Reference proteome</keyword>
<dbReference type="OrthoDB" id="2454081at2"/>
<proteinExistence type="predicted"/>
<dbReference type="NCBIfam" id="TIGR02532">
    <property type="entry name" value="IV_pilin_GFxxxE"/>
    <property type="match status" value="1"/>
</dbReference>
<reference evidence="4 7" key="2">
    <citation type="submission" date="2019-06" db="EMBL/GenBank/DDBJ databases">
        <title>Whole genome shotgun sequence of Brevibacillus agri NBRC 15538.</title>
        <authorList>
            <person name="Hosoyama A."/>
            <person name="Uohara A."/>
            <person name="Ohji S."/>
            <person name="Ichikawa N."/>
        </authorList>
    </citation>
    <scope>NUCLEOTIDE SEQUENCE [LARGE SCALE GENOMIC DNA]</scope>
    <source>
        <strain evidence="4 7">NBRC 15538</strain>
    </source>
</reference>
<dbReference type="EMBL" id="RHHN01000037">
    <property type="protein sequence ID" value="RNB54918.1"/>
    <property type="molecule type" value="Genomic_DNA"/>
</dbReference>
<protein>
    <submittedName>
        <fullName evidence="5">Prepilin-type N-terminal cleavage/methylation domain-containing protein</fullName>
    </submittedName>
</protein>
<dbReference type="GO" id="GO:0009986">
    <property type="term" value="C:cell surface"/>
    <property type="evidence" value="ECO:0007669"/>
    <property type="project" value="UniProtKB-SubCell"/>
</dbReference>
<comment type="subcellular location">
    <subcellularLocation>
        <location evidence="1">Cell surface</location>
    </subcellularLocation>
</comment>
<evidence type="ECO:0000313" key="6">
    <source>
        <dbReference type="Proteomes" id="UP000276178"/>
    </source>
</evidence>
<feature type="transmembrane region" description="Helical" evidence="3">
    <location>
        <begin position="12"/>
        <end position="35"/>
    </location>
</feature>
<dbReference type="RefSeq" id="WP_122952941.1">
    <property type="nucleotide sequence ID" value="NZ_BJOD01000016.1"/>
</dbReference>